<evidence type="ECO:0008006" key="4">
    <source>
        <dbReference type="Google" id="ProtNLM"/>
    </source>
</evidence>
<dbReference type="EMBL" id="DXFW01000002">
    <property type="protein sequence ID" value="HIX04586.1"/>
    <property type="molecule type" value="Genomic_DNA"/>
</dbReference>
<feature type="signal peptide" evidence="1">
    <location>
        <begin position="1"/>
        <end position="23"/>
    </location>
</feature>
<reference evidence="2" key="1">
    <citation type="journal article" date="2021" name="PeerJ">
        <title>Extensive microbial diversity within the chicken gut microbiome revealed by metagenomics and culture.</title>
        <authorList>
            <person name="Gilroy R."/>
            <person name="Ravi A."/>
            <person name="Getino M."/>
            <person name="Pursley I."/>
            <person name="Horton D.L."/>
            <person name="Alikhan N.F."/>
            <person name="Baker D."/>
            <person name="Gharbi K."/>
            <person name="Hall N."/>
            <person name="Watson M."/>
            <person name="Adriaenssens E.M."/>
            <person name="Foster-Nyarko E."/>
            <person name="Jarju S."/>
            <person name="Secka A."/>
            <person name="Antonio M."/>
            <person name="Oren A."/>
            <person name="Chaudhuri R.R."/>
            <person name="La Ragione R."/>
            <person name="Hildebrand F."/>
            <person name="Pallen M.J."/>
        </authorList>
    </citation>
    <scope>NUCLEOTIDE SEQUENCE</scope>
    <source>
        <strain evidence="2">2239</strain>
    </source>
</reference>
<comment type="caution">
    <text evidence="2">The sequence shown here is derived from an EMBL/GenBank/DDBJ whole genome shotgun (WGS) entry which is preliminary data.</text>
</comment>
<evidence type="ECO:0000313" key="3">
    <source>
        <dbReference type="Proteomes" id="UP000824193"/>
    </source>
</evidence>
<evidence type="ECO:0000313" key="2">
    <source>
        <dbReference type="EMBL" id="HIX04586.1"/>
    </source>
</evidence>
<reference evidence="2" key="2">
    <citation type="submission" date="2021-04" db="EMBL/GenBank/DDBJ databases">
        <authorList>
            <person name="Gilroy R."/>
        </authorList>
    </citation>
    <scope>NUCLEOTIDE SEQUENCE</scope>
    <source>
        <strain evidence="2">2239</strain>
    </source>
</reference>
<sequence length="316" mass="35241">MRNILKKLALLALPVAAYFCVFAAFEPNNYFGLKASTSSEAPVARLKAYAANPGPRIIVGDSRLAHFDMEQVEEVSGRPWQNLAFGGASLREGVDVVNWALEQNPDLEEVVFGLSFYTVTETYDADRMSSLEKTLTNPLAYMFNLEYNVNMLTALSERLRGIPSGGAEETGDWAYPEDYTGPDGTVYELHTRLATYPEALLPRCKGWTLNEEQLARFCEMAAACRDKGVALTVVLPPMADIVLTDTCQPYGIDEAMAAEFLPRLAGWAGEYGFAVLDYEWANRPDFDDDKQFFDGFHLDTRYGLPQWVDELFADIG</sequence>
<dbReference type="Proteomes" id="UP000824193">
    <property type="component" value="Unassembled WGS sequence"/>
</dbReference>
<proteinExistence type="predicted"/>
<keyword evidence="1" id="KW-0732">Signal</keyword>
<protein>
    <recommendedName>
        <fullName evidence="4">SGNH/GDSL hydrolase family protein</fullName>
    </recommendedName>
</protein>
<name>A0A9D2ACM6_9FIRM</name>
<dbReference type="AlphaFoldDB" id="A0A9D2ACM6"/>
<dbReference type="SUPFAM" id="SSF52266">
    <property type="entry name" value="SGNH hydrolase"/>
    <property type="match status" value="1"/>
</dbReference>
<gene>
    <name evidence="2" type="ORF">H9865_00535</name>
</gene>
<organism evidence="2 3">
    <name type="scientific">Candidatus Allofournierella pullicola</name>
    <dbReference type="NCBI Taxonomy" id="2838596"/>
    <lineage>
        <taxon>Bacteria</taxon>
        <taxon>Bacillati</taxon>
        <taxon>Bacillota</taxon>
        <taxon>Clostridia</taxon>
        <taxon>Eubacteriales</taxon>
        <taxon>Oscillospiraceae</taxon>
        <taxon>Allofournierella</taxon>
    </lineage>
</organism>
<accession>A0A9D2ACM6</accession>
<evidence type="ECO:0000256" key="1">
    <source>
        <dbReference type="SAM" id="SignalP"/>
    </source>
</evidence>
<feature type="chain" id="PRO_5038498642" description="SGNH/GDSL hydrolase family protein" evidence="1">
    <location>
        <begin position="24"/>
        <end position="316"/>
    </location>
</feature>